<dbReference type="PANTHER" id="PTHR30458">
    <property type="entry name" value="PHENYLACETIC ACID DEGRADATION PROTEIN PAA"/>
    <property type="match status" value="1"/>
</dbReference>
<dbReference type="AlphaFoldDB" id="A0A8H8WZZ6"/>
<dbReference type="InterPro" id="IPR009078">
    <property type="entry name" value="Ferritin-like_SF"/>
</dbReference>
<dbReference type="InterPro" id="IPR011882">
    <property type="entry name" value="PaaC"/>
</dbReference>
<protein>
    <submittedName>
        <fullName evidence="2">Phenylacetic acid degradation protein</fullName>
    </submittedName>
</protein>
<reference evidence="2" key="1">
    <citation type="submission" date="2020-11" db="EMBL/GenBank/DDBJ databases">
        <title>Complete genome sequence of a novel pathogenic Methylobacterium strain isolated from rice in Vietnam.</title>
        <authorList>
            <person name="Lai K."/>
            <person name="Okazaki S."/>
            <person name="Higashi K."/>
            <person name="Mori H."/>
            <person name="Toyoda A."/>
            <person name="Kurokawa K."/>
        </authorList>
    </citation>
    <scope>NUCLEOTIDE SEQUENCE</scope>
    <source>
        <strain evidence="2">VL1</strain>
    </source>
</reference>
<dbReference type="NCBIfam" id="TIGR02158">
    <property type="entry name" value="PA_CoA_Oxy3"/>
    <property type="match status" value="1"/>
</dbReference>
<sequence>MPSLPDVMTRDAAALAASAAAARPAPDDPAPDDPAHEMGREPVHEPTRAALVEFLIRMGDNTLVLGHRLSEWCGHGPALEEDIGVANIALDLIGQTQFWLGLAGEVEGRGRKADDLAFLRDVWEFRNVLLVELPNGDYGHTLMRQFLFDAWHVEALRALAASTEARVAGIAAKAVKEAHYHLEKSADLVVRLGDGTEESRRRMQAALDVLWPYAGELFLGDAVDAVLAEAGIAPDPASLRAAWDATVRPILAEATLRVPDGTFAHKGGRRGIHTEHLGRMLAEMQFLQRAYPGATW</sequence>
<dbReference type="PIRSF" id="PIRSF037834">
    <property type="entry name" value="PA_CoA_Oase3"/>
    <property type="match status" value="1"/>
</dbReference>
<dbReference type="InterPro" id="IPR007814">
    <property type="entry name" value="PaaA_PaaC"/>
</dbReference>
<dbReference type="GO" id="GO:0005829">
    <property type="term" value="C:cytosol"/>
    <property type="evidence" value="ECO:0007669"/>
    <property type="project" value="TreeGrafter"/>
</dbReference>
<dbReference type="PANTHER" id="PTHR30458:SF0">
    <property type="entry name" value="1,2-PHENYLACETYL-COA EPOXIDASE, SUBUNIT C"/>
    <property type="match status" value="1"/>
</dbReference>
<feature type="compositionally biased region" description="Basic and acidic residues" evidence="1">
    <location>
        <begin position="33"/>
        <end position="42"/>
    </location>
</feature>
<accession>A0A8H8WZZ6</accession>
<dbReference type="Gene3D" id="1.20.1260.10">
    <property type="match status" value="1"/>
</dbReference>
<dbReference type="InterPro" id="IPR012347">
    <property type="entry name" value="Ferritin-like"/>
</dbReference>
<dbReference type="InterPro" id="IPR052703">
    <property type="entry name" value="Aromatic_CoA_ox/epox"/>
</dbReference>
<evidence type="ECO:0000313" key="3">
    <source>
        <dbReference type="Proteomes" id="UP000663508"/>
    </source>
</evidence>
<evidence type="ECO:0000313" key="2">
    <source>
        <dbReference type="EMBL" id="BCM87219.1"/>
    </source>
</evidence>
<organism evidence="2 3">
    <name type="scientific">Methylobacterium indicum</name>
    <dbReference type="NCBI Taxonomy" id="1775910"/>
    <lineage>
        <taxon>Bacteria</taxon>
        <taxon>Pseudomonadati</taxon>
        <taxon>Pseudomonadota</taxon>
        <taxon>Alphaproteobacteria</taxon>
        <taxon>Hyphomicrobiales</taxon>
        <taxon>Methylobacteriaceae</taxon>
        <taxon>Methylobacterium</taxon>
    </lineage>
</organism>
<gene>
    <name evidence="2" type="ORF">mvi_56800</name>
</gene>
<feature type="region of interest" description="Disordered" evidence="1">
    <location>
        <begin position="15"/>
        <end position="42"/>
    </location>
</feature>
<proteinExistence type="predicted"/>
<dbReference type="EMBL" id="AP024145">
    <property type="protein sequence ID" value="BCM87219.1"/>
    <property type="molecule type" value="Genomic_DNA"/>
</dbReference>
<dbReference type="Pfam" id="PF05138">
    <property type="entry name" value="PaaA_PaaC"/>
    <property type="match status" value="1"/>
</dbReference>
<dbReference type="GO" id="GO:0010124">
    <property type="term" value="P:phenylacetate catabolic process"/>
    <property type="evidence" value="ECO:0007669"/>
    <property type="project" value="InterPro"/>
</dbReference>
<name>A0A8H8WZZ6_9HYPH</name>
<evidence type="ECO:0000256" key="1">
    <source>
        <dbReference type="SAM" id="MobiDB-lite"/>
    </source>
</evidence>
<dbReference type="FunFam" id="1.20.1260.10:FF:000012">
    <property type="entry name" value="1,2-phenylacetyl-CoA epoxidase, subunit C"/>
    <property type="match status" value="1"/>
</dbReference>
<feature type="compositionally biased region" description="Low complexity" evidence="1">
    <location>
        <begin position="15"/>
        <end position="24"/>
    </location>
</feature>
<dbReference type="SUPFAM" id="SSF47240">
    <property type="entry name" value="Ferritin-like"/>
    <property type="match status" value="1"/>
</dbReference>
<dbReference type="Proteomes" id="UP000663508">
    <property type="component" value="Chromosome"/>
</dbReference>
<dbReference type="KEGG" id="mind:mvi_56800"/>